<keyword evidence="1" id="KW-0732">Signal</keyword>
<dbReference type="InterPro" id="IPR029476">
    <property type="entry name" value="DNase_NucA_NucB"/>
</dbReference>
<evidence type="ECO:0000259" key="2">
    <source>
        <dbReference type="Pfam" id="PF14040"/>
    </source>
</evidence>
<feature type="chain" id="PRO_5012395440" description="Deoxyribonuclease NucA/NucB domain-containing protein" evidence="1">
    <location>
        <begin position="21"/>
        <end position="137"/>
    </location>
</feature>
<dbReference type="EMBL" id="KZ107838">
    <property type="protein sequence ID" value="OSS54464.1"/>
    <property type="molecule type" value="Genomic_DNA"/>
</dbReference>
<dbReference type="InParanoid" id="A0A1Y2MEB6"/>
<organism evidence="3 4">
    <name type="scientific">Epicoccum nigrum</name>
    <name type="common">Soil fungus</name>
    <name type="synonym">Epicoccum purpurascens</name>
    <dbReference type="NCBI Taxonomy" id="105696"/>
    <lineage>
        <taxon>Eukaryota</taxon>
        <taxon>Fungi</taxon>
        <taxon>Dikarya</taxon>
        <taxon>Ascomycota</taxon>
        <taxon>Pezizomycotina</taxon>
        <taxon>Dothideomycetes</taxon>
        <taxon>Pleosporomycetidae</taxon>
        <taxon>Pleosporales</taxon>
        <taxon>Pleosporineae</taxon>
        <taxon>Didymellaceae</taxon>
        <taxon>Epicoccum</taxon>
    </lineage>
</organism>
<dbReference type="AlphaFoldDB" id="A0A1Y2MEB6"/>
<evidence type="ECO:0000256" key="1">
    <source>
        <dbReference type="SAM" id="SignalP"/>
    </source>
</evidence>
<proteinExistence type="predicted"/>
<accession>A0A1Y2MEB6</accession>
<feature type="domain" description="Deoxyribonuclease NucA/NucB" evidence="2">
    <location>
        <begin position="62"/>
        <end position="130"/>
    </location>
</feature>
<reference evidence="3 4" key="1">
    <citation type="journal article" date="2017" name="Genome Announc.">
        <title>Genome sequence of the saprophytic ascomycete Epicoccum nigrum ICMP 19927 strain isolated from New Zealand.</title>
        <authorList>
            <person name="Fokin M."/>
            <person name="Fleetwood D."/>
            <person name="Weir B.S."/>
            <person name="Villas-Boas S.G."/>
        </authorList>
    </citation>
    <scope>NUCLEOTIDE SEQUENCE [LARGE SCALE GENOMIC DNA]</scope>
    <source>
        <strain evidence="3 4">ICMP 19927</strain>
    </source>
</reference>
<protein>
    <recommendedName>
        <fullName evidence="2">Deoxyribonuclease NucA/NucB domain-containing protein</fullName>
    </recommendedName>
</protein>
<evidence type="ECO:0000313" key="3">
    <source>
        <dbReference type="EMBL" id="OSS54464.1"/>
    </source>
</evidence>
<sequence>MHPRVWLIAILILLAGSVLSIAIPGDVTKRQATNGPHPGTIIWICTNNADPVKNIPNICTNMCYGAFCRGYGTSLHYDKYEGRSKDERAKAAGCGRKNHCSIAPLIGPPSSGDYQCDEYPFGSTSDADRKDISAVNR</sequence>
<name>A0A1Y2MEB6_EPING</name>
<dbReference type="Proteomes" id="UP000193240">
    <property type="component" value="Unassembled WGS sequence"/>
</dbReference>
<gene>
    <name evidence="3" type="ORF">B5807_01823</name>
</gene>
<evidence type="ECO:0000313" key="4">
    <source>
        <dbReference type="Proteomes" id="UP000193240"/>
    </source>
</evidence>
<dbReference type="Pfam" id="PF14040">
    <property type="entry name" value="DNase_NucA_NucB"/>
    <property type="match status" value="1"/>
</dbReference>
<keyword evidence="4" id="KW-1185">Reference proteome</keyword>
<dbReference type="STRING" id="105696.A0A1Y2MEB6"/>
<feature type="signal peptide" evidence="1">
    <location>
        <begin position="1"/>
        <end position="20"/>
    </location>
</feature>